<dbReference type="PANTHER" id="PTHR12396:SF0">
    <property type="entry name" value="METHYL-CPG BINDING DOMAIN PROTEIN-LIKE, ISOFORM C"/>
    <property type="match status" value="1"/>
</dbReference>
<feature type="domain" description="MBD" evidence="9">
    <location>
        <begin position="6"/>
        <end position="74"/>
    </location>
</feature>
<dbReference type="CDD" id="cd01396">
    <property type="entry name" value="MeCP2_MBD"/>
    <property type="match status" value="1"/>
</dbReference>
<evidence type="ECO:0000256" key="3">
    <source>
        <dbReference type="ARBA" id="ARBA00022454"/>
    </source>
</evidence>
<dbReference type="InterPro" id="IPR025884">
    <property type="entry name" value="MeCpG-bd_2/3_C_dom"/>
</dbReference>
<dbReference type="GO" id="GO:0008327">
    <property type="term" value="F:methyl-CpG binding"/>
    <property type="evidence" value="ECO:0007669"/>
    <property type="project" value="TreeGrafter"/>
</dbReference>
<name>A0A4Y7NIZ7_9CRUS</name>
<dbReference type="Pfam" id="PF14048">
    <property type="entry name" value="MBD_C"/>
    <property type="match status" value="1"/>
</dbReference>
<keyword evidence="8" id="KW-0539">Nucleus</keyword>
<dbReference type="FunFam" id="3.30.890.10:FF:000003">
    <property type="entry name" value="methyl-CpG-binding domain protein 2"/>
    <property type="match status" value="1"/>
</dbReference>
<proteinExistence type="evidence at transcript level"/>
<evidence type="ECO:0000313" key="10">
    <source>
        <dbReference type="EMBL" id="SVE93199.1"/>
    </source>
</evidence>
<keyword evidence="3" id="KW-0158">Chromosome</keyword>
<organism evidence="10">
    <name type="scientific">Moina brachiata</name>
    <dbReference type="NCBI Taxonomy" id="675436"/>
    <lineage>
        <taxon>Eukaryota</taxon>
        <taxon>Metazoa</taxon>
        <taxon>Ecdysozoa</taxon>
        <taxon>Arthropoda</taxon>
        <taxon>Crustacea</taxon>
        <taxon>Branchiopoda</taxon>
        <taxon>Diplostraca</taxon>
        <taxon>Cladocera</taxon>
        <taxon>Anomopoda</taxon>
        <taxon>Moinidae</taxon>
        <taxon>Moina</taxon>
    </lineage>
</organism>
<dbReference type="SUPFAM" id="SSF54171">
    <property type="entry name" value="DNA-binding domain"/>
    <property type="match status" value="1"/>
</dbReference>
<evidence type="ECO:0000256" key="6">
    <source>
        <dbReference type="ARBA" id="ARBA00023125"/>
    </source>
</evidence>
<evidence type="ECO:0000259" key="9">
    <source>
        <dbReference type="PROSITE" id="PS50982"/>
    </source>
</evidence>
<dbReference type="PROSITE" id="PS50982">
    <property type="entry name" value="MBD"/>
    <property type="match status" value="1"/>
</dbReference>
<evidence type="ECO:0000256" key="7">
    <source>
        <dbReference type="ARBA" id="ARBA00023163"/>
    </source>
</evidence>
<evidence type="ECO:0000256" key="4">
    <source>
        <dbReference type="ARBA" id="ARBA00022553"/>
    </source>
</evidence>
<dbReference type="InterPro" id="IPR001739">
    <property type="entry name" value="Methyl_CpG_DNA-bd"/>
</dbReference>
<evidence type="ECO:0000256" key="1">
    <source>
        <dbReference type="ARBA" id="ARBA00004123"/>
    </source>
</evidence>
<comment type="subcellular location">
    <subcellularLocation>
        <location evidence="2">Chromosome</location>
    </subcellularLocation>
    <subcellularLocation>
        <location evidence="1">Nucleus</location>
    </subcellularLocation>
</comment>
<keyword evidence="4" id="KW-0597">Phosphoprotein</keyword>
<evidence type="ECO:0000256" key="8">
    <source>
        <dbReference type="ARBA" id="ARBA00023242"/>
    </source>
</evidence>
<dbReference type="Pfam" id="PF01429">
    <property type="entry name" value="MBD"/>
    <property type="match status" value="1"/>
</dbReference>
<dbReference type="SMART" id="SM00391">
    <property type="entry name" value="MBD"/>
    <property type="match status" value="1"/>
</dbReference>
<dbReference type="GO" id="GO:0000118">
    <property type="term" value="C:histone deacetylase complex"/>
    <property type="evidence" value="ECO:0007669"/>
    <property type="project" value="UniProtKB-ARBA"/>
</dbReference>
<evidence type="ECO:0000256" key="5">
    <source>
        <dbReference type="ARBA" id="ARBA00023015"/>
    </source>
</evidence>
<sequence>MKPIKPERRRFECNALPKGWLREEVVRRSGMLAGTKDVFYYSPNGKKFRSKPQLARYLSDTLDLTTFDYKTGKINPSLVRKNRKKADTSKGLRNDLSMVAPVRQTASIFKQPVTIIKSQEVKVRTDLKHGRQEKPRQLFWEKRLEAMKFLSPTGEDGSQLPLSMKPVGPNVNADTALQSLVSALQTVVQGVSITGQTGSKSALEKNAGVFVNPEQPLIQALVISENDIRKQEERVLAARLKLQEALRSL</sequence>
<protein>
    <submittedName>
        <fullName evidence="10">EOG090X0BDJ</fullName>
    </submittedName>
</protein>
<keyword evidence="5" id="KW-0805">Transcription regulation</keyword>
<gene>
    <name evidence="10" type="primary">EOG090X0BDJ</name>
</gene>
<evidence type="ECO:0000256" key="2">
    <source>
        <dbReference type="ARBA" id="ARBA00004286"/>
    </source>
</evidence>
<dbReference type="Pfam" id="PF16564">
    <property type="entry name" value="MBDa"/>
    <property type="match status" value="1"/>
</dbReference>
<keyword evidence="7" id="KW-0804">Transcription</keyword>
<dbReference type="InterPro" id="IPR032343">
    <property type="entry name" value="MBD2/MBD3_p55-bd"/>
</dbReference>
<dbReference type="AlphaFoldDB" id="A0A4Y7NIZ7"/>
<keyword evidence="6" id="KW-0238">DNA-binding</keyword>
<reference evidence="10" key="1">
    <citation type="submission" date="2018-08" db="EMBL/GenBank/DDBJ databases">
        <authorList>
            <person name="Cornetti L."/>
        </authorList>
    </citation>
    <scope>NUCLEOTIDE SEQUENCE</scope>
    <source>
        <strain evidence="10">DE-FRO-2-1</strain>
    </source>
</reference>
<dbReference type="PANTHER" id="PTHR12396">
    <property type="entry name" value="METHYL-CPG BINDING PROTEIN, MBD"/>
    <property type="match status" value="1"/>
</dbReference>
<dbReference type="InterPro" id="IPR016177">
    <property type="entry name" value="DNA-bd_dom_sf"/>
</dbReference>
<accession>A0A4Y7NIZ7</accession>
<dbReference type="GO" id="GO:0000785">
    <property type="term" value="C:chromatin"/>
    <property type="evidence" value="ECO:0007669"/>
    <property type="project" value="UniProtKB-ARBA"/>
</dbReference>
<dbReference type="GO" id="GO:0000122">
    <property type="term" value="P:negative regulation of transcription by RNA polymerase II"/>
    <property type="evidence" value="ECO:0007669"/>
    <property type="project" value="TreeGrafter"/>
</dbReference>
<dbReference type="GO" id="GO:0006346">
    <property type="term" value="P:DNA methylation-dependent constitutive heterochromatin formation"/>
    <property type="evidence" value="ECO:0007669"/>
    <property type="project" value="TreeGrafter"/>
</dbReference>
<dbReference type="EMBL" id="LR023580">
    <property type="protein sequence ID" value="SVE93199.1"/>
    <property type="molecule type" value="mRNA"/>
</dbReference>
<dbReference type="Gene3D" id="3.30.890.10">
    <property type="entry name" value="Methyl-cpg-binding Protein 2, Chain A"/>
    <property type="match status" value="1"/>
</dbReference>